<accession>A0A843YK61</accession>
<keyword evidence="3" id="KW-1185">Reference proteome</keyword>
<dbReference type="Pfam" id="PF13302">
    <property type="entry name" value="Acetyltransf_3"/>
    <property type="match status" value="1"/>
</dbReference>
<gene>
    <name evidence="2" type="ORF">GEV47_03620</name>
</gene>
<evidence type="ECO:0000313" key="3">
    <source>
        <dbReference type="Proteomes" id="UP000451565"/>
    </source>
</evidence>
<evidence type="ECO:0000259" key="1">
    <source>
        <dbReference type="PROSITE" id="PS51186"/>
    </source>
</evidence>
<comment type="caution">
    <text evidence="2">The sequence shown here is derived from an EMBL/GenBank/DDBJ whole genome shotgun (WGS) entry which is preliminary data.</text>
</comment>
<organism evidence="2 3">
    <name type="scientific">Glaciimonas soli</name>
    <dbReference type="NCBI Taxonomy" id="2590999"/>
    <lineage>
        <taxon>Bacteria</taxon>
        <taxon>Pseudomonadati</taxon>
        <taxon>Pseudomonadota</taxon>
        <taxon>Betaproteobacteria</taxon>
        <taxon>Burkholderiales</taxon>
        <taxon>Oxalobacteraceae</taxon>
        <taxon>Glaciimonas</taxon>
    </lineage>
</organism>
<dbReference type="InterPro" id="IPR051908">
    <property type="entry name" value="Ribosomal_N-acetyltransferase"/>
</dbReference>
<proteinExistence type="predicted"/>
<dbReference type="GO" id="GO:0008999">
    <property type="term" value="F:protein-N-terminal-alanine acetyltransferase activity"/>
    <property type="evidence" value="ECO:0007669"/>
    <property type="project" value="TreeGrafter"/>
</dbReference>
<name>A0A843YK61_9BURK</name>
<dbReference type="SUPFAM" id="SSF55729">
    <property type="entry name" value="Acyl-CoA N-acyltransferases (Nat)"/>
    <property type="match status" value="1"/>
</dbReference>
<reference evidence="2 3" key="1">
    <citation type="submission" date="2019-10" db="EMBL/GenBank/DDBJ databases">
        <title>Glaciimonas soli sp. nov., a psychrophilic bacterium isolated from the forest soil of a high elevation mountain in Taiwan.</title>
        <authorList>
            <person name="Wang L.-T."/>
            <person name="Shieh W.Y."/>
        </authorList>
    </citation>
    <scope>NUCLEOTIDE SEQUENCE [LARGE SCALE GENOMIC DNA]</scope>
    <source>
        <strain evidence="2 3">GS1</strain>
    </source>
</reference>
<dbReference type="PANTHER" id="PTHR43441:SF10">
    <property type="entry name" value="ACETYLTRANSFERASE"/>
    <property type="match status" value="1"/>
</dbReference>
<protein>
    <submittedName>
        <fullName evidence="2">GNAT family N-acetyltransferase</fullName>
    </submittedName>
</protein>
<dbReference type="OrthoDB" id="5292292at2"/>
<dbReference type="GO" id="GO:1990189">
    <property type="term" value="F:protein N-terminal-serine acetyltransferase activity"/>
    <property type="evidence" value="ECO:0007669"/>
    <property type="project" value="TreeGrafter"/>
</dbReference>
<dbReference type="Proteomes" id="UP000451565">
    <property type="component" value="Unassembled WGS sequence"/>
</dbReference>
<evidence type="ECO:0000313" key="2">
    <source>
        <dbReference type="EMBL" id="MQQ99774.1"/>
    </source>
</evidence>
<dbReference type="Gene3D" id="3.40.630.30">
    <property type="match status" value="1"/>
</dbReference>
<feature type="domain" description="N-acetyltransferase" evidence="1">
    <location>
        <begin position="16"/>
        <end position="184"/>
    </location>
</feature>
<dbReference type="AlphaFoldDB" id="A0A843YK61"/>
<dbReference type="GO" id="GO:0005737">
    <property type="term" value="C:cytoplasm"/>
    <property type="evidence" value="ECO:0007669"/>
    <property type="project" value="TreeGrafter"/>
</dbReference>
<dbReference type="PROSITE" id="PS51186">
    <property type="entry name" value="GNAT"/>
    <property type="match status" value="1"/>
</dbReference>
<dbReference type="InterPro" id="IPR000182">
    <property type="entry name" value="GNAT_dom"/>
</dbReference>
<keyword evidence="2" id="KW-0808">Transferase</keyword>
<dbReference type="PANTHER" id="PTHR43441">
    <property type="entry name" value="RIBOSOMAL-PROTEIN-SERINE ACETYLTRANSFERASE"/>
    <property type="match status" value="1"/>
</dbReference>
<dbReference type="InterPro" id="IPR016181">
    <property type="entry name" value="Acyl_CoA_acyltransferase"/>
</dbReference>
<dbReference type="EMBL" id="WINI01000001">
    <property type="protein sequence ID" value="MQQ99774.1"/>
    <property type="molecule type" value="Genomic_DNA"/>
</dbReference>
<sequence length="189" mass="21302">MGIPMQRKAIYRDDEFEIRPLDVSEAPALCEAVQSSLNEIGRWETWCTESFSLEDASNFLQFAETDWAAKNSFNFNIIAIKTGLIVGAVAINCINHRNQMANVGYWVRTDHTRRGIAVLAAKTIVRFAFDRLGLTRLEIVMQEGNLGSQRVAEKLGAQFETLARHRLVYRGEPRAAKIFSLIPEDIISA</sequence>